<accession>A0A9P5SSB2</accession>
<reference evidence="2" key="1">
    <citation type="journal article" date="2020" name="Fungal Divers.">
        <title>Resolving the Mortierellaceae phylogeny through synthesis of multi-gene phylogenetics and phylogenomics.</title>
        <authorList>
            <person name="Vandepol N."/>
            <person name="Liber J."/>
            <person name="Desiro A."/>
            <person name="Na H."/>
            <person name="Kennedy M."/>
            <person name="Barry K."/>
            <person name="Grigoriev I.V."/>
            <person name="Miller A.N."/>
            <person name="O'Donnell K."/>
            <person name="Stajich J.E."/>
            <person name="Bonito G."/>
        </authorList>
    </citation>
    <scope>NUCLEOTIDE SEQUENCE</scope>
    <source>
        <strain evidence="2">NVP1</strain>
    </source>
</reference>
<feature type="compositionally biased region" description="Polar residues" evidence="1">
    <location>
        <begin position="33"/>
        <end position="47"/>
    </location>
</feature>
<protein>
    <submittedName>
        <fullName evidence="2">Uncharacterized protein</fullName>
    </submittedName>
</protein>
<dbReference type="AlphaFoldDB" id="A0A9P5SSB2"/>
<proteinExistence type="predicted"/>
<name>A0A9P5SSB2_9FUNG</name>
<dbReference type="Proteomes" id="UP000696485">
    <property type="component" value="Unassembled WGS sequence"/>
</dbReference>
<evidence type="ECO:0000313" key="2">
    <source>
        <dbReference type="EMBL" id="KAF9334925.1"/>
    </source>
</evidence>
<feature type="region of interest" description="Disordered" evidence="1">
    <location>
        <begin position="33"/>
        <end position="75"/>
    </location>
</feature>
<feature type="compositionally biased region" description="Basic and acidic residues" evidence="1">
    <location>
        <begin position="216"/>
        <end position="235"/>
    </location>
</feature>
<comment type="caution">
    <text evidence="2">The sequence shown here is derived from an EMBL/GenBank/DDBJ whole genome shotgun (WGS) entry which is preliminary data.</text>
</comment>
<organism evidence="2 3">
    <name type="scientific">Podila minutissima</name>
    <dbReference type="NCBI Taxonomy" id="64525"/>
    <lineage>
        <taxon>Eukaryota</taxon>
        <taxon>Fungi</taxon>
        <taxon>Fungi incertae sedis</taxon>
        <taxon>Mucoromycota</taxon>
        <taxon>Mortierellomycotina</taxon>
        <taxon>Mortierellomycetes</taxon>
        <taxon>Mortierellales</taxon>
        <taxon>Mortierellaceae</taxon>
        <taxon>Podila</taxon>
    </lineage>
</organism>
<sequence>MSSLRSVAMALPRISMARIPMTPFASSAAILTSPSNNTHPSGFSSMAPNRKDSSSWSKSAKNVADKLENSAKKMAQRNKDYLREVKQYDSPEDEVLMELGLARSSTAAQQAAKGQCEGGHGFSKGFLNPGVGDKNKSQGGWTYTNDADGFEQTIMDQVQADFVHPSANPPPHQHKHEPEMVSSLCQELKADAPSTSSKSKLSSYASDAIRMVESHNILKHDRAPVHDMRDEDPSEHLANLKTK</sequence>
<feature type="region of interest" description="Disordered" evidence="1">
    <location>
        <begin position="216"/>
        <end position="243"/>
    </location>
</feature>
<dbReference type="EMBL" id="JAAAUY010000123">
    <property type="protein sequence ID" value="KAF9334925.1"/>
    <property type="molecule type" value="Genomic_DNA"/>
</dbReference>
<keyword evidence="3" id="KW-1185">Reference proteome</keyword>
<gene>
    <name evidence="2" type="ORF">BG006_001222</name>
</gene>
<evidence type="ECO:0000313" key="3">
    <source>
        <dbReference type="Proteomes" id="UP000696485"/>
    </source>
</evidence>
<feature type="compositionally biased region" description="Basic and acidic residues" evidence="1">
    <location>
        <begin position="63"/>
        <end position="75"/>
    </location>
</feature>
<evidence type="ECO:0000256" key="1">
    <source>
        <dbReference type="SAM" id="MobiDB-lite"/>
    </source>
</evidence>